<dbReference type="CDD" id="cd00761">
    <property type="entry name" value="Glyco_tranf_GTA_type"/>
    <property type="match status" value="1"/>
</dbReference>
<proteinExistence type="predicted"/>
<evidence type="ECO:0000313" key="3">
    <source>
        <dbReference type="Proteomes" id="UP000004483"/>
    </source>
</evidence>
<dbReference type="Pfam" id="PF15432">
    <property type="entry name" value="Sec-ASP3"/>
    <property type="match status" value="1"/>
</dbReference>
<evidence type="ECO:0000259" key="1">
    <source>
        <dbReference type="Pfam" id="PF00535"/>
    </source>
</evidence>
<dbReference type="Proteomes" id="UP000004483">
    <property type="component" value="Unassembled WGS sequence"/>
</dbReference>
<dbReference type="GO" id="GO:0015031">
    <property type="term" value="P:protein transport"/>
    <property type="evidence" value="ECO:0007669"/>
    <property type="project" value="InterPro"/>
</dbReference>
<comment type="caution">
    <text evidence="2">The sequence shown here is derived from an EMBL/GenBank/DDBJ whole genome shotgun (WGS) entry which is preliminary data.</text>
</comment>
<sequence length="499" mass="57799">MISNVRQTIMEEEQILVIVSVYNTEKYLDQCIQSILKQTYHNLELILVDDGSTDRSLAICTRYQQQDSRVRVFHQANQGVSKARNYGMDVAAGDLITFVDSDDYVMPNYLEELITALESTGSQIAISDFQSYKGNGQLLVHMPDHEVSQRTFTPREWFDFAYTNKNDFFQLIYTVLWGKLFQQEAFNQIYCPEDTQIDDEFTTWKTYLQASKIVYLDDEDYIYRLNQDGLSHRKNQEDIRPLRSLEEEITFLHILGYDPQLPLLRINQLYRISIKSSSEPAQGFFTRIVFFNGQGDEINRLEFHNLEKAFTFPEGAVHYEVSLVNTGCTSLQFKRLEICPAKLPRSVHNDLWFHKPVNPDSDQPVNIVVMHDPKRVKKTWETVGKMLNGLPLQIVSVGWQYDGDLAEAIVHWIEQKNQLYAHLISTSADLDKVLRKVHQASPKTWLLLTEASQDDKLHIDYEIYASRDIPEWSTANLVDPDWITITHAINGLWGGVKVK</sequence>
<evidence type="ECO:0000313" key="2">
    <source>
        <dbReference type="EMBL" id="EEJ39727.1"/>
    </source>
</evidence>
<gene>
    <name evidence="2" type="primary">asp3</name>
    <name evidence="2" type="ORF">HMPREF0549_1834</name>
</gene>
<dbReference type="STRING" id="1423814.HMPREF0549_1834"/>
<dbReference type="OrthoDB" id="396512at2"/>
<dbReference type="InterPro" id="IPR001173">
    <property type="entry name" value="Glyco_trans_2-like"/>
</dbReference>
<dbReference type="InterPro" id="IPR029044">
    <property type="entry name" value="Nucleotide-diphossugar_trans"/>
</dbReference>
<dbReference type="AlphaFoldDB" id="C2EWJ8"/>
<dbReference type="HOGENOM" id="CLU_546049_0_0_9"/>
<reference evidence="2 3" key="1">
    <citation type="submission" date="2009-01" db="EMBL/GenBank/DDBJ databases">
        <authorList>
            <person name="Qin X."/>
            <person name="Bachman B."/>
            <person name="Battles P."/>
            <person name="Bell A."/>
            <person name="Bess C."/>
            <person name="Bickham C."/>
            <person name="Chaboub L."/>
            <person name="Chen D."/>
            <person name="Coyle M."/>
            <person name="Deiros D.R."/>
            <person name="Dinh H."/>
            <person name="Forbes L."/>
            <person name="Fowler G."/>
            <person name="Francisco L."/>
            <person name="Fu Q."/>
            <person name="Gubbala S."/>
            <person name="Hale W."/>
            <person name="Han Y."/>
            <person name="Hemphill L."/>
            <person name="Highlander S.K."/>
            <person name="Hirani K."/>
            <person name="Hogues M."/>
            <person name="Jackson L."/>
            <person name="Jakkamsetti A."/>
            <person name="Javaid M."/>
            <person name="Jiang H."/>
            <person name="Korchina V."/>
            <person name="Kovar C."/>
            <person name="Lara F."/>
            <person name="Lee S."/>
            <person name="Mata R."/>
            <person name="Mathew T."/>
            <person name="Moen C."/>
            <person name="Morales K."/>
            <person name="Munidasa M."/>
            <person name="Nazareth L."/>
            <person name="Ngo R."/>
            <person name="Nguyen L."/>
            <person name="Okwuonu G."/>
            <person name="Ongeri F."/>
            <person name="Patil S."/>
            <person name="Petrosino J."/>
            <person name="Pham C."/>
            <person name="Pham P."/>
            <person name="Pu L.-L."/>
            <person name="Puazo M."/>
            <person name="Raj R."/>
            <person name="Reid J."/>
            <person name="Rouhana J."/>
            <person name="Saada N."/>
            <person name="Shang Y."/>
            <person name="Simmons D."/>
            <person name="Thornton R."/>
            <person name="Warren J."/>
            <person name="Weissenberger G."/>
            <person name="Zhang J."/>
            <person name="Zhang L."/>
            <person name="Zhou C."/>
            <person name="Zhu D."/>
            <person name="Muzny D."/>
            <person name="Worley K."/>
            <person name="Gibbs R."/>
        </authorList>
    </citation>
    <scope>NUCLEOTIDE SEQUENCE [LARGE SCALE GENOMIC DNA]</scope>
    <source>
        <strain evidence="2 3">ATCC 49540</strain>
    </source>
</reference>
<dbReference type="PANTHER" id="PTHR43685">
    <property type="entry name" value="GLYCOSYLTRANSFERASE"/>
    <property type="match status" value="1"/>
</dbReference>
<dbReference type="EMBL" id="ACGV01000195">
    <property type="protein sequence ID" value="EEJ39727.1"/>
    <property type="molecule type" value="Genomic_DNA"/>
</dbReference>
<dbReference type="Pfam" id="PF00535">
    <property type="entry name" value="Glycos_transf_2"/>
    <property type="match status" value="1"/>
</dbReference>
<dbReference type="InterPro" id="IPR022259">
    <property type="entry name" value="Acessory_Sec_prot_Asp3"/>
</dbReference>
<organism evidence="2 3">
    <name type="scientific">Limosilactobacillus vaginalis DSM 5837 = ATCC 49540</name>
    <dbReference type="NCBI Taxonomy" id="1423814"/>
    <lineage>
        <taxon>Bacteria</taxon>
        <taxon>Bacillati</taxon>
        <taxon>Bacillota</taxon>
        <taxon>Bacilli</taxon>
        <taxon>Lactobacillales</taxon>
        <taxon>Lactobacillaceae</taxon>
        <taxon>Limosilactobacillus</taxon>
    </lineage>
</organism>
<protein>
    <submittedName>
        <fullName evidence="2">Accessory Sec system protein Asp3</fullName>
    </submittedName>
</protein>
<feature type="domain" description="Glycosyltransferase 2-like" evidence="1">
    <location>
        <begin position="17"/>
        <end position="186"/>
    </location>
</feature>
<dbReference type="eggNOG" id="COG1215">
    <property type="taxonomic scope" value="Bacteria"/>
</dbReference>
<dbReference type="InterPro" id="IPR050834">
    <property type="entry name" value="Glycosyltransf_2"/>
</dbReference>
<dbReference type="PANTHER" id="PTHR43685:SF2">
    <property type="entry name" value="GLYCOSYLTRANSFERASE 2-LIKE DOMAIN-CONTAINING PROTEIN"/>
    <property type="match status" value="1"/>
</dbReference>
<dbReference type="Gene3D" id="3.90.550.10">
    <property type="entry name" value="Spore Coat Polysaccharide Biosynthesis Protein SpsA, Chain A"/>
    <property type="match status" value="1"/>
</dbReference>
<dbReference type="SUPFAM" id="SSF53448">
    <property type="entry name" value="Nucleotide-diphospho-sugar transferases"/>
    <property type="match status" value="1"/>
</dbReference>
<accession>C2EWJ8</accession>
<name>C2EWJ8_9LACO</name>